<evidence type="ECO:0000313" key="1">
    <source>
        <dbReference type="EMBL" id="QHS97514.1"/>
    </source>
</evidence>
<organism evidence="1">
    <name type="scientific">viral metagenome</name>
    <dbReference type="NCBI Taxonomy" id="1070528"/>
    <lineage>
        <taxon>unclassified sequences</taxon>
        <taxon>metagenomes</taxon>
        <taxon>organismal metagenomes</taxon>
    </lineage>
</organism>
<accession>A0A6C0C160</accession>
<proteinExistence type="predicted"/>
<dbReference type="EMBL" id="MN739300">
    <property type="protein sequence ID" value="QHS97514.1"/>
    <property type="molecule type" value="Genomic_DNA"/>
</dbReference>
<dbReference type="AlphaFoldDB" id="A0A6C0C160"/>
<name>A0A6C0C160_9ZZZZ</name>
<sequence>MTEALTSFEAVHAFTPVQGDYLWSFISEQASDLLTSAKVMVVRALYAQLAKYVSRILSRWKLDEGRRSD</sequence>
<protein>
    <submittedName>
        <fullName evidence="1">Uncharacterized protein</fullName>
    </submittedName>
</protein>
<reference evidence="1" key="1">
    <citation type="journal article" date="2020" name="Nature">
        <title>Giant virus diversity and host interactions through global metagenomics.</title>
        <authorList>
            <person name="Schulz F."/>
            <person name="Roux S."/>
            <person name="Paez-Espino D."/>
            <person name="Jungbluth S."/>
            <person name="Walsh D.A."/>
            <person name="Denef V.J."/>
            <person name="McMahon K.D."/>
            <person name="Konstantinidis K.T."/>
            <person name="Eloe-Fadrosh E.A."/>
            <person name="Kyrpides N.C."/>
            <person name="Woyke T."/>
        </authorList>
    </citation>
    <scope>NUCLEOTIDE SEQUENCE</scope>
    <source>
        <strain evidence="1">GVMAG-M-3300020182-33</strain>
    </source>
</reference>